<dbReference type="AlphaFoldDB" id="A0A158PGM4"/>
<evidence type="ECO:0000313" key="3">
    <source>
        <dbReference type="WBParaSite" id="ACOC_0000538701-mRNA-1"/>
    </source>
</evidence>
<dbReference type="STRING" id="334426.A0A158PGM4"/>
<name>A0A158PGM4_ANGCS</name>
<reference evidence="1 2" key="2">
    <citation type="submission" date="2018-11" db="EMBL/GenBank/DDBJ databases">
        <authorList>
            <consortium name="Pathogen Informatics"/>
        </authorList>
    </citation>
    <scope>NUCLEOTIDE SEQUENCE [LARGE SCALE GENOMIC DNA]</scope>
    <source>
        <strain evidence="1 2">Costa Rica</strain>
    </source>
</reference>
<dbReference type="WBParaSite" id="ACOC_0000538701-mRNA-1">
    <property type="protein sequence ID" value="ACOC_0000538701-mRNA-1"/>
    <property type="gene ID" value="ACOC_0000538701"/>
</dbReference>
<proteinExistence type="predicted"/>
<protein>
    <submittedName>
        <fullName evidence="3">40S ribosomal protein S6</fullName>
    </submittedName>
</protein>
<dbReference type="Pfam" id="PF15375">
    <property type="entry name" value="FSAF1"/>
    <property type="match status" value="1"/>
</dbReference>
<evidence type="ECO:0000313" key="2">
    <source>
        <dbReference type="Proteomes" id="UP000267027"/>
    </source>
</evidence>
<dbReference type="OrthoDB" id="5831091at2759"/>
<sequence>MTDGWCCEQDIFPVSPFGECQTLDELVEGLTARKVATVDANSFKNTTANDVQLVPCVIRRKHFAPKILKKKSSLNKIPKEASVKHVTFEVEKMLVREGMGQERDAARDRLVVSLGGKEPKGRAVNYKVLKEEIKERKSERNKRTAEVKAVLRASMKRKKK</sequence>
<keyword evidence="2" id="KW-1185">Reference proteome</keyword>
<organism evidence="3">
    <name type="scientific">Angiostrongylus costaricensis</name>
    <name type="common">Nematode worm</name>
    <dbReference type="NCBI Taxonomy" id="334426"/>
    <lineage>
        <taxon>Eukaryota</taxon>
        <taxon>Metazoa</taxon>
        <taxon>Ecdysozoa</taxon>
        <taxon>Nematoda</taxon>
        <taxon>Chromadorea</taxon>
        <taxon>Rhabditida</taxon>
        <taxon>Rhabditina</taxon>
        <taxon>Rhabditomorpha</taxon>
        <taxon>Strongyloidea</taxon>
        <taxon>Metastrongylidae</taxon>
        <taxon>Angiostrongylus</taxon>
    </lineage>
</organism>
<accession>A0A158PGM4</accession>
<dbReference type="Proteomes" id="UP000267027">
    <property type="component" value="Unassembled WGS sequence"/>
</dbReference>
<reference evidence="3" key="1">
    <citation type="submission" date="2016-04" db="UniProtKB">
        <authorList>
            <consortium name="WormBaseParasite"/>
        </authorList>
    </citation>
    <scope>IDENTIFICATION</scope>
</reference>
<dbReference type="InterPro" id="IPR027973">
    <property type="entry name" value="FSAF1-like"/>
</dbReference>
<dbReference type="EMBL" id="UYYA01003868">
    <property type="protein sequence ID" value="VDM56973.1"/>
    <property type="molecule type" value="Genomic_DNA"/>
</dbReference>
<gene>
    <name evidence="1" type="ORF">ACOC_LOCUS5388</name>
</gene>
<evidence type="ECO:0000313" key="1">
    <source>
        <dbReference type="EMBL" id="VDM56973.1"/>
    </source>
</evidence>
<dbReference type="OMA" id="MADDWGC"/>